<dbReference type="RefSeq" id="XP_001885525.1">
    <property type="nucleotide sequence ID" value="XM_001885490.1"/>
</dbReference>
<dbReference type="AlphaFoldDB" id="B0DNK3"/>
<proteinExistence type="predicted"/>
<protein>
    <submittedName>
        <fullName evidence="1">Predicted protein</fullName>
    </submittedName>
</protein>
<dbReference type="EMBL" id="DS547121">
    <property type="protein sequence ID" value="EDR03957.1"/>
    <property type="molecule type" value="Genomic_DNA"/>
</dbReference>
<dbReference type="KEGG" id="lbc:LACBIDRAFT_306699"/>
<accession>B0DNK3</accession>
<name>B0DNK3_LACBS</name>
<dbReference type="GeneID" id="6081150"/>
<gene>
    <name evidence="1" type="ORF">LACBIDRAFT_306699</name>
</gene>
<sequence length="287" mass="32234">MLDPAHEDAILDIVRHKPTLKHLGLSGRFANHVQSSNVDRTSMSYPLWNISNLTALCLLGDAWVKPGNAAHVSHMFKLSLPGLEYLEIPLEFHNLAKCKFPRLKKLKLSLQSGGTSSIDESRAQFLENHPTIEELTWFPIGIPNLAPGSLPILKRLRTSLQVVITLDQLSQDQVIQVEKLDNQASPECMTFSMPTQAPDPPVLHPLECLDVRSVDAQTLASFKTFDRMSLRRLRLHMLGDLQSIHQLAEFFPNITWLSLPAVHLPKDTIHPANVKLIHNPQIIVIHP</sequence>
<evidence type="ECO:0000313" key="2">
    <source>
        <dbReference type="Proteomes" id="UP000001194"/>
    </source>
</evidence>
<organism evidence="2">
    <name type="scientific">Laccaria bicolor (strain S238N-H82 / ATCC MYA-4686)</name>
    <name type="common">Bicoloured deceiver</name>
    <name type="synonym">Laccaria laccata var. bicolor</name>
    <dbReference type="NCBI Taxonomy" id="486041"/>
    <lineage>
        <taxon>Eukaryota</taxon>
        <taxon>Fungi</taxon>
        <taxon>Dikarya</taxon>
        <taxon>Basidiomycota</taxon>
        <taxon>Agaricomycotina</taxon>
        <taxon>Agaricomycetes</taxon>
        <taxon>Agaricomycetidae</taxon>
        <taxon>Agaricales</taxon>
        <taxon>Agaricineae</taxon>
        <taxon>Hydnangiaceae</taxon>
        <taxon>Laccaria</taxon>
    </lineage>
</organism>
<dbReference type="OrthoDB" id="3249214at2759"/>
<dbReference type="InParanoid" id="B0DNK3"/>
<dbReference type="InterPro" id="IPR032675">
    <property type="entry name" value="LRR_dom_sf"/>
</dbReference>
<dbReference type="SUPFAM" id="SSF52047">
    <property type="entry name" value="RNI-like"/>
    <property type="match status" value="1"/>
</dbReference>
<evidence type="ECO:0000313" key="1">
    <source>
        <dbReference type="EMBL" id="EDR03957.1"/>
    </source>
</evidence>
<dbReference type="Gene3D" id="3.80.10.10">
    <property type="entry name" value="Ribonuclease Inhibitor"/>
    <property type="match status" value="1"/>
</dbReference>
<keyword evidence="2" id="KW-1185">Reference proteome</keyword>
<dbReference type="Proteomes" id="UP000001194">
    <property type="component" value="Unassembled WGS sequence"/>
</dbReference>
<reference evidence="1 2" key="1">
    <citation type="journal article" date="2008" name="Nature">
        <title>The genome of Laccaria bicolor provides insights into mycorrhizal symbiosis.</title>
        <authorList>
            <person name="Martin F."/>
            <person name="Aerts A."/>
            <person name="Ahren D."/>
            <person name="Brun A."/>
            <person name="Danchin E.G.J."/>
            <person name="Duchaussoy F."/>
            <person name="Gibon J."/>
            <person name="Kohler A."/>
            <person name="Lindquist E."/>
            <person name="Pereda V."/>
            <person name="Salamov A."/>
            <person name="Shapiro H.J."/>
            <person name="Wuyts J."/>
            <person name="Blaudez D."/>
            <person name="Buee M."/>
            <person name="Brokstein P."/>
            <person name="Canbaeck B."/>
            <person name="Cohen D."/>
            <person name="Courty P.E."/>
            <person name="Coutinho P.M."/>
            <person name="Delaruelle C."/>
            <person name="Detter J.C."/>
            <person name="Deveau A."/>
            <person name="DiFazio S."/>
            <person name="Duplessis S."/>
            <person name="Fraissinet-Tachet L."/>
            <person name="Lucic E."/>
            <person name="Frey-Klett P."/>
            <person name="Fourrey C."/>
            <person name="Feussner I."/>
            <person name="Gay G."/>
            <person name="Grimwood J."/>
            <person name="Hoegger P.J."/>
            <person name="Jain P."/>
            <person name="Kilaru S."/>
            <person name="Labbe J."/>
            <person name="Lin Y.C."/>
            <person name="Legue V."/>
            <person name="Le Tacon F."/>
            <person name="Marmeisse R."/>
            <person name="Melayah D."/>
            <person name="Montanini B."/>
            <person name="Muratet M."/>
            <person name="Nehls U."/>
            <person name="Niculita-Hirzel H."/>
            <person name="Oudot-Le Secq M.P."/>
            <person name="Peter M."/>
            <person name="Quesneville H."/>
            <person name="Rajashekar B."/>
            <person name="Reich M."/>
            <person name="Rouhier N."/>
            <person name="Schmutz J."/>
            <person name="Yin T."/>
            <person name="Chalot M."/>
            <person name="Henrissat B."/>
            <person name="Kuees U."/>
            <person name="Lucas S."/>
            <person name="Van de Peer Y."/>
            <person name="Podila G.K."/>
            <person name="Polle A."/>
            <person name="Pukkila P.J."/>
            <person name="Richardson P.M."/>
            <person name="Rouze P."/>
            <person name="Sanders I.R."/>
            <person name="Stajich J.E."/>
            <person name="Tunlid A."/>
            <person name="Tuskan G."/>
            <person name="Grigoriev I.V."/>
        </authorList>
    </citation>
    <scope>NUCLEOTIDE SEQUENCE [LARGE SCALE GENOMIC DNA]</scope>
    <source>
        <strain evidence="2">S238N-H82 / ATCC MYA-4686</strain>
    </source>
</reference>
<dbReference type="HOGENOM" id="CLU_969998_0_0_1"/>